<dbReference type="RefSeq" id="WP_123739830.1">
    <property type="nucleotide sequence ID" value="NZ_RKHQ01000001.1"/>
</dbReference>
<reference evidence="2 3" key="1">
    <citation type="submission" date="2018-11" db="EMBL/GenBank/DDBJ databases">
        <title>Sequencing the genomes of 1000 actinobacteria strains.</title>
        <authorList>
            <person name="Klenk H.-P."/>
        </authorList>
    </citation>
    <scope>NUCLEOTIDE SEQUENCE [LARGE SCALE GENOMIC DNA]</scope>
    <source>
        <strain evidence="2 3">DSM 13521</strain>
    </source>
</reference>
<proteinExistence type="predicted"/>
<protein>
    <submittedName>
        <fullName evidence="2">Uncharacterized protein</fullName>
    </submittedName>
</protein>
<feature type="compositionally biased region" description="Basic and acidic residues" evidence="1">
    <location>
        <begin position="71"/>
        <end position="93"/>
    </location>
</feature>
<organism evidence="2 3">
    <name type="scientific">Salana multivorans</name>
    <dbReference type="NCBI Taxonomy" id="120377"/>
    <lineage>
        <taxon>Bacteria</taxon>
        <taxon>Bacillati</taxon>
        <taxon>Actinomycetota</taxon>
        <taxon>Actinomycetes</taxon>
        <taxon>Micrococcales</taxon>
        <taxon>Beutenbergiaceae</taxon>
        <taxon>Salana</taxon>
    </lineage>
</organism>
<comment type="caution">
    <text evidence="2">The sequence shown here is derived from an EMBL/GenBank/DDBJ whole genome shotgun (WGS) entry which is preliminary data.</text>
</comment>
<feature type="compositionally biased region" description="Basic residues" evidence="1">
    <location>
        <begin position="56"/>
        <end position="70"/>
    </location>
</feature>
<evidence type="ECO:0000313" key="3">
    <source>
        <dbReference type="Proteomes" id="UP000275356"/>
    </source>
</evidence>
<evidence type="ECO:0000313" key="2">
    <source>
        <dbReference type="EMBL" id="ROR97860.1"/>
    </source>
</evidence>
<dbReference type="EMBL" id="RKHQ01000001">
    <property type="protein sequence ID" value="ROR97860.1"/>
    <property type="molecule type" value="Genomic_DNA"/>
</dbReference>
<feature type="compositionally biased region" description="Basic and acidic residues" evidence="1">
    <location>
        <begin position="29"/>
        <end position="46"/>
    </location>
</feature>
<feature type="region of interest" description="Disordered" evidence="1">
    <location>
        <begin position="1"/>
        <end position="93"/>
    </location>
</feature>
<evidence type="ECO:0000256" key="1">
    <source>
        <dbReference type="SAM" id="MobiDB-lite"/>
    </source>
</evidence>
<sequence>MTDSEQAIQDGRLDTLEQEKASGADVELDQWRQDQQRRAGDQDLGRRISAAEGPQPRRHARRPPLRRAGRARLEQARTEAEQKAREYAEAQAE</sequence>
<keyword evidence="3" id="KW-1185">Reference proteome</keyword>
<gene>
    <name evidence="2" type="ORF">EDD28_2470</name>
</gene>
<feature type="compositionally biased region" description="Basic and acidic residues" evidence="1">
    <location>
        <begin position="11"/>
        <end position="22"/>
    </location>
</feature>
<dbReference type="Proteomes" id="UP000275356">
    <property type="component" value="Unassembled WGS sequence"/>
</dbReference>
<accession>A0A3N2DDI5</accession>
<name>A0A3N2DDI5_9MICO</name>
<dbReference type="AlphaFoldDB" id="A0A3N2DDI5"/>